<comment type="caution">
    <text evidence="1">The sequence shown here is derived from an EMBL/GenBank/DDBJ whole genome shotgun (WGS) entry which is preliminary data.</text>
</comment>
<proteinExistence type="predicted"/>
<evidence type="ECO:0000313" key="2">
    <source>
        <dbReference type="Proteomes" id="UP000243140"/>
    </source>
</evidence>
<gene>
    <name evidence="1" type="ORF">BST29_12360</name>
</gene>
<protein>
    <recommendedName>
        <fullName evidence="3">PE-PGRS family protein</fullName>
    </recommendedName>
</protein>
<dbReference type="EMBL" id="MVHV01000011">
    <property type="protein sequence ID" value="ORA81996.1"/>
    <property type="molecule type" value="Genomic_DNA"/>
</dbReference>
<evidence type="ECO:0008006" key="3">
    <source>
        <dbReference type="Google" id="ProtNLM"/>
    </source>
</evidence>
<reference evidence="1 2" key="1">
    <citation type="submission" date="2017-02" db="EMBL/GenBank/DDBJ databases">
        <title>The new phylogeny of genus Mycobacterium.</title>
        <authorList>
            <person name="Tortoli E."/>
            <person name="Trovato A."/>
            <person name="Cirillo D.M."/>
        </authorList>
    </citation>
    <scope>NUCLEOTIDE SEQUENCE [LARGE SCALE GENOMIC DNA]</scope>
    <source>
        <strain evidence="1 2">IP1130001</strain>
    </source>
</reference>
<keyword evidence="2" id="KW-1185">Reference proteome</keyword>
<organism evidence="1 2">
    <name type="scientific">Mycobacterium malmoense</name>
    <dbReference type="NCBI Taxonomy" id="1780"/>
    <lineage>
        <taxon>Bacteria</taxon>
        <taxon>Bacillati</taxon>
        <taxon>Actinomycetota</taxon>
        <taxon>Actinomycetes</taxon>
        <taxon>Mycobacteriales</taxon>
        <taxon>Mycobacteriaceae</taxon>
        <taxon>Mycobacterium</taxon>
    </lineage>
</organism>
<name>A0ABX3SRZ0_MYCMA</name>
<sequence length="378" mass="38476">MVVDLAARPHKTTGVALATAGAAALGASLIALTPSVFNDVAVDIQHRLGNVQRYAVELADVVNPITNWIDTLTTATNSVSWLGQQMLNAPSPVLSQVLANQSGYGQTVVTSLESSASSIQNVLTTTLPSGLQTIWSDLMAGMPALASSEADYLVSTLIIQGGEPLFPILQIPADMTTNMTKALDAVTSITLLLHLVNALQGIPFAPWEQAGLSAQEFVDAVNGGDPATAWSTLINLPADITNAFLNGGPNNLDYNMFGWPGLVNAGVSRFSGELNGNSGIIPDLLLAVPRAIAEALGAKLPPLTEPPAAAAAIVPGLAVELPGLAADVGKAFDPAIVTDIAGALGPSLAADVTGGLGTAAATLTVDLSTIALNILSAL</sequence>
<evidence type="ECO:0000313" key="1">
    <source>
        <dbReference type="EMBL" id="ORA81996.1"/>
    </source>
</evidence>
<accession>A0ABX3SRZ0</accession>
<dbReference type="Proteomes" id="UP000243140">
    <property type="component" value="Unassembled WGS sequence"/>
</dbReference>